<dbReference type="PANTHER" id="PTHR40626">
    <property type="entry name" value="MIP31509P"/>
    <property type="match status" value="1"/>
</dbReference>
<dbReference type="GO" id="GO:0000978">
    <property type="term" value="F:RNA polymerase II cis-regulatory region sequence-specific DNA binding"/>
    <property type="evidence" value="ECO:0007669"/>
    <property type="project" value="InterPro"/>
</dbReference>
<dbReference type="GO" id="GO:0000981">
    <property type="term" value="F:DNA-binding transcription factor activity, RNA polymerase II-specific"/>
    <property type="evidence" value="ECO:0007669"/>
    <property type="project" value="InterPro"/>
</dbReference>
<dbReference type="SUPFAM" id="SSF57667">
    <property type="entry name" value="beta-beta-alpha zinc fingers"/>
    <property type="match status" value="1"/>
</dbReference>
<dbReference type="InterPro" id="IPR007219">
    <property type="entry name" value="XnlR_reg_dom"/>
</dbReference>
<feature type="compositionally biased region" description="Basic and acidic residues" evidence="8">
    <location>
        <begin position="237"/>
        <end position="246"/>
    </location>
</feature>
<feature type="region of interest" description="Disordered" evidence="8">
    <location>
        <begin position="94"/>
        <end position="175"/>
    </location>
</feature>
<dbReference type="PROSITE" id="PS50157">
    <property type="entry name" value="ZINC_FINGER_C2H2_2"/>
    <property type="match status" value="2"/>
</dbReference>
<comment type="caution">
    <text evidence="10">The sequence shown here is derived from an EMBL/GenBank/DDBJ whole genome shotgun (WGS) entry which is preliminary data.</text>
</comment>
<evidence type="ECO:0000313" key="10">
    <source>
        <dbReference type="EMBL" id="KAJ6023498.1"/>
    </source>
</evidence>
<dbReference type="CDD" id="cd12148">
    <property type="entry name" value="fungal_TF_MHR"/>
    <property type="match status" value="1"/>
</dbReference>
<dbReference type="PANTHER" id="PTHR40626:SF11">
    <property type="entry name" value="ZINC FINGER PROTEIN YPR022C"/>
    <property type="match status" value="1"/>
</dbReference>
<evidence type="ECO:0000256" key="5">
    <source>
        <dbReference type="ARBA" id="ARBA00022833"/>
    </source>
</evidence>
<evidence type="ECO:0000313" key="11">
    <source>
        <dbReference type="Proteomes" id="UP001219568"/>
    </source>
</evidence>
<dbReference type="Gene3D" id="3.30.160.60">
    <property type="entry name" value="Classic Zinc Finger"/>
    <property type="match status" value="2"/>
</dbReference>
<dbReference type="EMBL" id="JAQJZL010000016">
    <property type="protein sequence ID" value="KAJ6023498.1"/>
    <property type="molecule type" value="Genomic_DNA"/>
</dbReference>
<comment type="subcellular location">
    <subcellularLocation>
        <location evidence="1">Nucleus</location>
    </subcellularLocation>
</comment>
<dbReference type="InterPro" id="IPR013087">
    <property type="entry name" value="Znf_C2H2_type"/>
</dbReference>
<dbReference type="Proteomes" id="UP001219568">
    <property type="component" value="Unassembled WGS sequence"/>
</dbReference>
<organism evidence="10 11">
    <name type="scientific">Penicillium canescens</name>
    <dbReference type="NCBI Taxonomy" id="5083"/>
    <lineage>
        <taxon>Eukaryota</taxon>
        <taxon>Fungi</taxon>
        <taxon>Dikarya</taxon>
        <taxon>Ascomycota</taxon>
        <taxon>Pezizomycotina</taxon>
        <taxon>Eurotiomycetes</taxon>
        <taxon>Eurotiomycetidae</taxon>
        <taxon>Eurotiales</taxon>
        <taxon>Aspergillaceae</taxon>
        <taxon>Penicillium</taxon>
    </lineage>
</organism>
<dbReference type="GO" id="GO:0000785">
    <property type="term" value="C:chromatin"/>
    <property type="evidence" value="ECO:0007669"/>
    <property type="project" value="TreeGrafter"/>
</dbReference>
<gene>
    <name evidence="10" type="ORF">N7460_013893</name>
</gene>
<accession>A0AAD6N2K7</accession>
<reference evidence="10" key="1">
    <citation type="journal article" date="2023" name="IMA Fungus">
        <title>Comparative genomic study of the Penicillium genus elucidates a diverse pangenome and 15 lateral gene transfer events.</title>
        <authorList>
            <person name="Petersen C."/>
            <person name="Sorensen T."/>
            <person name="Nielsen M.R."/>
            <person name="Sondergaard T.E."/>
            <person name="Sorensen J.L."/>
            <person name="Fitzpatrick D.A."/>
            <person name="Frisvad J.C."/>
            <person name="Nielsen K.L."/>
        </authorList>
    </citation>
    <scope>NUCLEOTIDE SEQUENCE</scope>
    <source>
        <strain evidence="10">IBT 15450</strain>
    </source>
</reference>
<dbReference type="Pfam" id="PF04082">
    <property type="entry name" value="Fungal_trans"/>
    <property type="match status" value="1"/>
</dbReference>
<name>A0AAD6N2K7_PENCN</name>
<evidence type="ECO:0000256" key="4">
    <source>
        <dbReference type="ARBA" id="ARBA00022771"/>
    </source>
</evidence>
<dbReference type="InterPro" id="IPR036236">
    <property type="entry name" value="Znf_C2H2_sf"/>
</dbReference>
<keyword evidence="11" id="KW-1185">Reference proteome</keyword>
<dbReference type="InterPro" id="IPR051059">
    <property type="entry name" value="VerF-like"/>
</dbReference>
<feature type="compositionally biased region" description="Polar residues" evidence="8">
    <location>
        <begin position="163"/>
        <end position="175"/>
    </location>
</feature>
<dbReference type="Pfam" id="PF00096">
    <property type="entry name" value="zf-C2H2"/>
    <property type="match status" value="2"/>
</dbReference>
<evidence type="ECO:0000256" key="3">
    <source>
        <dbReference type="ARBA" id="ARBA00022737"/>
    </source>
</evidence>
<feature type="region of interest" description="Disordered" evidence="8">
    <location>
        <begin position="223"/>
        <end position="246"/>
    </location>
</feature>
<feature type="region of interest" description="Disordered" evidence="8">
    <location>
        <begin position="611"/>
        <end position="647"/>
    </location>
</feature>
<dbReference type="GO" id="GO:0006351">
    <property type="term" value="P:DNA-templated transcription"/>
    <property type="evidence" value="ECO:0007669"/>
    <property type="project" value="InterPro"/>
</dbReference>
<evidence type="ECO:0000256" key="7">
    <source>
        <dbReference type="PROSITE-ProRule" id="PRU00042"/>
    </source>
</evidence>
<evidence type="ECO:0000256" key="2">
    <source>
        <dbReference type="ARBA" id="ARBA00022723"/>
    </source>
</evidence>
<feature type="compositionally biased region" description="Polar residues" evidence="8">
    <location>
        <begin position="616"/>
        <end position="626"/>
    </location>
</feature>
<dbReference type="FunFam" id="3.30.160.60:FF:002343">
    <property type="entry name" value="Zinc finger protein 33A"/>
    <property type="match status" value="1"/>
</dbReference>
<dbReference type="GO" id="GO:0008270">
    <property type="term" value="F:zinc ion binding"/>
    <property type="evidence" value="ECO:0007669"/>
    <property type="project" value="UniProtKB-KW"/>
</dbReference>
<sequence>MPSERLRNKRERLCSWCSKSFTKDEHLARHVRTHTREKPFICPICRKSFSRHDSLLRHMRCHPSSALHEDLEARAALGNTNDASQKCHDHQISSYGLSSGFRKPPTPPPQSPAVGAEYPGGTNTRSASYSFANDQGTTPSTFEEAAPIQQGEQRENVSGFPTPGSQSHLPTLDSSFTDLSQHGSWLFENSNIQLPPWFAHEDFDLNALNSEIMMSTTNWLPGHLSHSQNEPTGHTIQPHDEGNNPSREELIRTHWHTYLGPTWQGLSRTGHITPEMIPEQSQVDEAYRASLAVKLQPDIPFLPLPSTDFLNLCIQMYFTKFHPVFPIVHAPTFRPSSKSSLLLLSICSIGSLFVGSSYATSQGTKIFETLNKAILSSWEGYFSRQGLETIAMIQAALIGQTFGLLSGRQKDLLIAQTFHGTLVVWTKRATGAQMMKKASDYISLSDISHAPDKAWKTWIEAEERNRLLAGIHVHDVEISELFIADPYFRHYPSKLPALSADDLWLAKTSKEWSQKMISHLSGSISYASSLRPSASIADELSLSQPTNLTNGFYTYLELESLAASAMEARSTNNSTQQSSYEGALMRFYETNIAPNGCQNGAKYSLANWQSEKKVSPNPNCTENTYENGPRHQMDKDAHSTLHSSSAN</sequence>
<keyword evidence="5" id="KW-0862">Zinc</keyword>
<dbReference type="GO" id="GO:0005634">
    <property type="term" value="C:nucleus"/>
    <property type="evidence" value="ECO:0007669"/>
    <property type="project" value="UniProtKB-SubCell"/>
</dbReference>
<keyword evidence="3" id="KW-0677">Repeat</keyword>
<feature type="domain" description="C2H2-type" evidence="9">
    <location>
        <begin position="12"/>
        <end position="39"/>
    </location>
</feature>
<evidence type="ECO:0000259" key="9">
    <source>
        <dbReference type="PROSITE" id="PS50157"/>
    </source>
</evidence>
<proteinExistence type="predicted"/>
<feature type="domain" description="C2H2-type" evidence="9">
    <location>
        <begin position="40"/>
        <end position="67"/>
    </location>
</feature>
<keyword evidence="4 7" id="KW-0863">Zinc-finger</keyword>
<keyword evidence="2" id="KW-0479">Metal-binding</keyword>
<reference evidence="10" key="2">
    <citation type="submission" date="2023-01" db="EMBL/GenBank/DDBJ databases">
        <authorList>
            <person name="Petersen C."/>
        </authorList>
    </citation>
    <scope>NUCLEOTIDE SEQUENCE</scope>
    <source>
        <strain evidence="10">IBT 15450</strain>
    </source>
</reference>
<dbReference type="SMART" id="SM00355">
    <property type="entry name" value="ZnF_C2H2"/>
    <property type="match status" value="2"/>
</dbReference>
<evidence type="ECO:0000256" key="6">
    <source>
        <dbReference type="ARBA" id="ARBA00023242"/>
    </source>
</evidence>
<feature type="compositionally biased region" description="Polar residues" evidence="8">
    <location>
        <begin position="223"/>
        <end position="235"/>
    </location>
</feature>
<evidence type="ECO:0000256" key="8">
    <source>
        <dbReference type="SAM" id="MobiDB-lite"/>
    </source>
</evidence>
<feature type="compositionally biased region" description="Basic and acidic residues" evidence="8">
    <location>
        <begin position="628"/>
        <end position="639"/>
    </location>
</feature>
<keyword evidence="6" id="KW-0539">Nucleus</keyword>
<evidence type="ECO:0000256" key="1">
    <source>
        <dbReference type="ARBA" id="ARBA00004123"/>
    </source>
</evidence>
<dbReference type="PROSITE" id="PS00028">
    <property type="entry name" value="ZINC_FINGER_C2H2_1"/>
    <property type="match status" value="2"/>
</dbReference>
<feature type="compositionally biased region" description="Polar residues" evidence="8">
    <location>
        <begin position="121"/>
        <end position="141"/>
    </location>
</feature>
<protein>
    <recommendedName>
        <fullName evidence="9">C2H2-type domain-containing protein</fullName>
    </recommendedName>
</protein>
<dbReference type="AlphaFoldDB" id="A0AAD6N2K7"/>